<evidence type="ECO:0000313" key="1">
    <source>
        <dbReference type="EMBL" id="TDD90658.1"/>
    </source>
</evidence>
<proteinExistence type="predicted"/>
<dbReference type="EMBL" id="SMLA01000008">
    <property type="protein sequence ID" value="TDD90658.1"/>
    <property type="molecule type" value="Genomic_DNA"/>
</dbReference>
<gene>
    <name evidence="1" type="ORF">E1202_08225</name>
</gene>
<comment type="caution">
    <text evidence="1">The sequence shown here is derived from an EMBL/GenBank/DDBJ whole genome shotgun (WGS) entry which is preliminary data.</text>
</comment>
<accession>A0A4R5BU92</accession>
<keyword evidence="2" id="KW-1185">Reference proteome</keyword>
<name>A0A4R5BU92_9PSEU</name>
<reference evidence="1 2" key="1">
    <citation type="submission" date="2019-03" db="EMBL/GenBank/DDBJ databases">
        <title>Draft genome sequences of novel Actinobacteria.</title>
        <authorList>
            <person name="Sahin N."/>
            <person name="Ay H."/>
            <person name="Saygin H."/>
        </authorList>
    </citation>
    <scope>NUCLEOTIDE SEQUENCE [LARGE SCALE GENOMIC DNA]</scope>
    <source>
        <strain evidence="1 2">5K548</strain>
    </source>
</reference>
<evidence type="ECO:0000313" key="2">
    <source>
        <dbReference type="Proteomes" id="UP000294723"/>
    </source>
</evidence>
<sequence length="77" mass="8095">MRAALVAAGRPLARAVRAGRGLPGRGARRQARDKMHSARVAAFASPAAGPVGFVAEDQIELLLGPMADGQVQHRDRL</sequence>
<organism evidence="1 2">
    <name type="scientific">Saccharopolyspora karakumensis</name>
    <dbReference type="NCBI Taxonomy" id="2530386"/>
    <lineage>
        <taxon>Bacteria</taxon>
        <taxon>Bacillati</taxon>
        <taxon>Actinomycetota</taxon>
        <taxon>Actinomycetes</taxon>
        <taxon>Pseudonocardiales</taxon>
        <taxon>Pseudonocardiaceae</taxon>
        <taxon>Saccharopolyspora</taxon>
    </lineage>
</organism>
<protein>
    <submittedName>
        <fullName evidence="1">Uncharacterized protein</fullName>
    </submittedName>
</protein>
<dbReference type="Proteomes" id="UP000294723">
    <property type="component" value="Unassembled WGS sequence"/>
</dbReference>
<dbReference type="RefSeq" id="WP_132682021.1">
    <property type="nucleotide sequence ID" value="NZ_SMLA01000008.1"/>
</dbReference>
<dbReference type="AlphaFoldDB" id="A0A4R5BU92"/>